<keyword evidence="2" id="KW-1185">Reference proteome</keyword>
<dbReference type="EMBL" id="CP045875">
    <property type="protein sequence ID" value="QGG49008.1"/>
    <property type="molecule type" value="Genomic_DNA"/>
</dbReference>
<accession>A0A5Q2N1Y3</accession>
<sequence>MRYNPVYSAFEKIQAMNSMKSYQRLLSDEMGKADPNFEVVKYYRQRLSRCRQILHGR</sequence>
<gene>
    <name evidence="1" type="ORF">FTV88_2919</name>
</gene>
<protein>
    <submittedName>
        <fullName evidence="1">Uncharacterized protein</fullName>
    </submittedName>
</protein>
<dbReference type="Proteomes" id="UP000366051">
    <property type="component" value="Chromosome"/>
</dbReference>
<dbReference type="KEGG" id="hcv:FTV88_2919"/>
<evidence type="ECO:0000313" key="1">
    <source>
        <dbReference type="EMBL" id="QGG49008.1"/>
    </source>
</evidence>
<reference evidence="2" key="1">
    <citation type="submission" date="2019-11" db="EMBL/GenBank/DDBJ databases">
        <title>Genome sequence of Heliorestis convoluta strain HH, an alkaliphilic and minimalistic phototrophic bacterium from a soda lake in Egypt.</title>
        <authorList>
            <person name="Dewey E.D."/>
            <person name="Stokes L.M."/>
            <person name="Burchell B.M."/>
            <person name="Shaffer K.N."/>
            <person name="Huntington A.M."/>
            <person name="Baker J.M."/>
            <person name="Nadendla S."/>
            <person name="Giglio M.G."/>
            <person name="Touchman J.W."/>
            <person name="Blankenship R.E."/>
            <person name="Madigan M.T."/>
            <person name="Sattley W.M."/>
        </authorList>
    </citation>
    <scope>NUCLEOTIDE SEQUENCE [LARGE SCALE GENOMIC DNA]</scope>
    <source>
        <strain evidence="2">HH</strain>
    </source>
</reference>
<name>A0A5Q2N1Y3_9FIRM</name>
<dbReference type="OrthoDB" id="2084371at2"/>
<evidence type="ECO:0000313" key="2">
    <source>
        <dbReference type="Proteomes" id="UP000366051"/>
    </source>
</evidence>
<dbReference type="RefSeq" id="WP_153726062.1">
    <property type="nucleotide sequence ID" value="NZ_CP045875.1"/>
</dbReference>
<organism evidence="1 2">
    <name type="scientific">Heliorestis convoluta</name>
    <dbReference type="NCBI Taxonomy" id="356322"/>
    <lineage>
        <taxon>Bacteria</taxon>
        <taxon>Bacillati</taxon>
        <taxon>Bacillota</taxon>
        <taxon>Clostridia</taxon>
        <taxon>Eubacteriales</taxon>
        <taxon>Heliobacteriaceae</taxon>
        <taxon>Heliorestis</taxon>
    </lineage>
</organism>
<proteinExistence type="predicted"/>
<dbReference type="AlphaFoldDB" id="A0A5Q2N1Y3"/>